<evidence type="ECO:0000313" key="2">
    <source>
        <dbReference type="EMBL" id="MOY35702.1"/>
    </source>
</evidence>
<feature type="compositionally biased region" description="Basic and acidic residues" evidence="1">
    <location>
        <begin position="37"/>
        <end position="50"/>
    </location>
</feature>
<proteinExistence type="predicted"/>
<organism evidence="2">
    <name type="scientific">Ixodes scapularis</name>
    <name type="common">Black-legged tick</name>
    <name type="synonym">Deer tick</name>
    <dbReference type="NCBI Taxonomy" id="6945"/>
    <lineage>
        <taxon>Eukaryota</taxon>
        <taxon>Metazoa</taxon>
        <taxon>Ecdysozoa</taxon>
        <taxon>Arthropoda</taxon>
        <taxon>Chelicerata</taxon>
        <taxon>Arachnida</taxon>
        <taxon>Acari</taxon>
        <taxon>Parasitiformes</taxon>
        <taxon>Ixodida</taxon>
        <taxon>Ixodoidea</taxon>
        <taxon>Ixodidae</taxon>
        <taxon>Ixodinae</taxon>
        <taxon>Ixodes</taxon>
    </lineage>
</organism>
<evidence type="ECO:0000256" key="1">
    <source>
        <dbReference type="SAM" id="MobiDB-lite"/>
    </source>
</evidence>
<feature type="region of interest" description="Disordered" evidence="1">
    <location>
        <begin position="14"/>
        <end position="58"/>
    </location>
</feature>
<accession>A0A4D5RF09</accession>
<dbReference type="AlphaFoldDB" id="A0A4D5RF09"/>
<name>A0A4D5RF09_IXOSC</name>
<feature type="compositionally biased region" description="Pro residues" evidence="1">
    <location>
        <begin position="152"/>
        <end position="163"/>
    </location>
</feature>
<feature type="compositionally biased region" description="Low complexity" evidence="1">
    <location>
        <begin position="14"/>
        <end position="36"/>
    </location>
</feature>
<feature type="region of interest" description="Disordered" evidence="1">
    <location>
        <begin position="96"/>
        <end position="187"/>
    </location>
</feature>
<dbReference type="EMBL" id="GHJT01001731">
    <property type="protein sequence ID" value="MOY35702.1"/>
    <property type="molecule type" value="Transcribed_RNA"/>
</dbReference>
<protein>
    <submittedName>
        <fullName evidence="2">Uncharacterized protein</fullName>
    </submittedName>
</protein>
<reference evidence="2" key="1">
    <citation type="submission" date="2019-04" db="EMBL/GenBank/DDBJ databases">
        <title>An insight into the mialome of Ixodes scapularis.</title>
        <authorList>
            <person name="Ribeiro J.M."/>
            <person name="Mather T.N."/>
            <person name="Karim S."/>
        </authorList>
    </citation>
    <scope>NUCLEOTIDE SEQUENCE</scope>
</reference>
<sequence>MNRHSACTVCASSMSAAAAPGGRRLPAAATAAAVRGGEQRSDQHVEREPGPAEPPGGLVQLAVGLGRGPEPRGAVRPAHHGPGLLLRQAGIRDVSVRSQAQGAPADAVAGTKSRARLHRPALPGAGRPLRRLILPLQKNESGHLSGSMGPTAPAPLRSPPPRTPTSHASEAASPIDSKRTRQQQQKA</sequence>